<reference evidence="1 2" key="1">
    <citation type="submission" date="2016-10" db="EMBL/GenBank/DDBJ databases">
        <authorList>
            <person name="de Groot N.N."/>
        </authorList>
    </citation>
    <scope>NUCLEOTIDE SEQUENCE [LARGE SCALE GENOMIC DNA]</scope>
    <source>
        <strain evidence="1 2">CGMCC 4.1877</strain>
    </source>
</reference>
<organism evidence="1 2">
    <name type="scientific">Pseudonocardia ammonioxydans</name>
    <dbReference type="NCBI Taxonomy" id="260086"/>
    <lineage>
        <taxon>Bacteria</taxon>
        <taxon>Bacillati</taxon>
        <taxon>Actinomycetota</taxon>
        <taxon>Actinomycetes</taxon>
        <taxon>Pseudonocardiales</taxon>
        <taxon>Pseudonocardiaceae</taxon>
        <taxon>Pseudonocardia</taxon>
    </lineage>
</organism>
<gene>
    <name evidence="1" type="ORF">SAMN05216207_106915</name>
</gene>
<keyword evidence="2" id="KW-1185">Reference proteome</keyword>
<dbReference type="EMBL" id="FOUY01000069">
    <property type="protein sequence ID" value="SFO49391.1"/>
    <property type="molecule type" value="Genomic_DNA"/>
</dbReference>
<name>A0A1I5HNJ7_PSUAM</name>
<dbReference type="RefSeq" id="WP_218163025.1">
    <property type="nucleotide sequence ID" value="NZ_FOUY01000069.1"/>
</dbReference>
<protein>
    <submittedName>
        <fullName evidence="1">Uncharacterized protein</fullName>
    </submittedName>
</protein>
<evidence type="ECO:0000313" key="2">
    <source>
        <dbReference type="Proteomes" id="UP000199614"/>
    </source>
</evidence>
<sequence length="374" mass="41061">MTTIDDTDHTPAPPAAVASEAAWDVVHEWYHSAFTGCVLYLVAHKGTDVAARTVYEVFARQRQNRFLPGLRRLGIDGLPAAVAAAQYHYLSNNIGGVSVEYMPESDRKAWIRYRAPRWIWSGTALCGIPTEVSRAMLLGWHAQNGVSLGNPRLGFVCTKQTTDGQSSLEGYYYEYDQPLAPEQRLRFARDEQGPVFDPAQAPVLPDADWPAERVMKARRNYAMEYVRTLLPAAVDVLGPGEAEGLLTVATRMVGLQHYHHSHRLLLGTEPDGSLEGFVRFVQSLATAQGDEISTAPSAAAGGTDAPAGTTLTQHGWRLYPDGQVHDSVATIWNGLLEGAAMAHDGRIQLDLIDRGLAPDPRFTWQARPAAHTRR</sequence>
<dbReference type="STRING" id="260086.SAMN05216207_106915"/>
<dbReference type="AlphaFoldDB" id="A0A1I5HNJ7"/>
<accession>A0A1I5HNJ7</accession>
<dbReference type="Proteomes" id="UP000199614">
    <property type="component" value="Unassembled WGS sequence"/>
</dbReference>
<proteinExistence type="predicted"/>
<evidence type="ECO:0000313" key="1">
    <source>
        <dbReference type="EMBL" id="SFO49391.1"/>
    </source>
</evidence>